<keyword evidence="5" id="KW-1185">Reference proteome</keyword>
<dbReference type="PIRSF" id="PIRSF026631">
    <property type="entry name" value="UCP026631"/>
    <property type="match status" value="1"/>
</dbReference>
<evidence type="ECO:0000259" key="3">
    <source>
        <dbReference type="Pfam" id="PF03703"/>
    </source>
</evidence>
<feature type="domain" description="YdbS-like PH" evidence="3">
    <location>
        <begin position="79"/>
        <end position="156"/>
    </location>
</feature>
<dbReference type="InterPro" id="IPR005182">
    <property type="entry name" value="YdbS-like_PH"/>
</dbReference>
<keyword evidence="2" id="KW-0472">Membrane</keyword>
<dbReference type="PANTHER" id="PTHR34473">
    <property type="entry name" value="UPF0699 TRANSMEMBRANE PROTEIN YDBS"/>
    <property type="match status" value="1"/>
</dbReference>
<keyword evidence="2" id="KW-1133">Transmembrane helix</keyword>
<keyword evidence="2" id="KW-0812">Transmembrane</keyword>
<evidence type="ECO:0000256" key="2">
    <source>
        <dbReference type="SAM" id="Phobius"/>
    </source>
</evidence>
<feature type="region of interest" description="Disordered" evidence="1">
    <location>
        <begin position="424"/>
        <end position="444"/>
    </location>
</feature>
<dbReference type="RefSeq" id="WP_345014527.1">
    <property type="nucleotide sequence ID" value="NZ_BAAAZY010000011.1"/>
</dbReference>
<name>A0ABP7V8S2_9ACTN</name>
<dbReference type="PANTHER" id="PTHR34473:SF2">
    <property type="entry name" value="UPF0699 TRANSMEMBRANE PROTEIN YDBT"/>
    <property type="match status" value="1"/>
</dbReference>
<evidence type="ECO:0000313" key="4">
    <source>
        <dbReference type="EMBL" id="GAA4062034.1"/>
    </source>
</evidence>
<feature type="domain" description="YdbS-like PH" evidence="3">
    <location>
        <begin position="349"/>
        <end position="423"/>
    </location>
</feature>
<reference evidence="5" key="1">
    <citation type="journal article" date="2019" name="Int. J. Syst. Evol. Microbiol.">
        <title>The Global Catalogue of Microorganisms (GCM) 10K type strain sequencing project: providing services to taxonomists for standard genome sequencing and annotation.</title>
        <authorList>
            <consortium name="The Broad Institute Genomics Platform"/>
            <consortium name="The Broad Institute Genome Sequencing Center for Infectious Disease"/>
            <person name="Wu L."/>
            <person name="Ma J."/>
        </authorList>
    </citation>
    <scope>NUCLEOTIDE SEQUENCE [LARGE SCALE GENOMIC DNA]</scope>
    <source>
        <strain evidence="5">JCM 16925</strain>
    </source>
</reference>
<feature type="compositionally biased region" description="Basic and acidic residues" evidence="1">
    <location>
        <begin position="426"/>
        <end position="444"/>
    </location>
</feature>
<proteinExistence type="predicted"/>
<feature type="transmembrane region" description="Helical" evidence="2">
    <location>
        <begin position="60"/>
        <end position="82"/>
    </location>
</feature>
<protein>
    <submittedName>
        <fullName evidence="4">PH domain-containing protein</fullName>
    </submittedName>
</protein>
<dbReference type="InterPro" id="IPR014529">
    <property type="entry name" value="UCP026631"/>
</dbReference>
<organism evidence="4 5">
    <name type="scientific">Streptomyces shaanxiensis</name>
    <dbReference type="NCBI Taxonomy" id="653357"/>
    <lineage>
        <taxon>Bacteria</taxon>
        <taxon>Bacillati</taxon>
        <taxon>Actinomycetota</taxon>
        <taxon>Actinomycetes</taxon>
        <taxon>Kitasatosporales</taxon>
        <taxon>Streptomycetaceae</taxon>
        <taxon>Streptomyces</taxon>
    </lineage>
</organism>
<feature type="domain" description="YdbS-like PH" evidence="3">
    <location>
        <begin position="253"/>
        <end position="319"/>
    </location>
</feature>
<evidence type="ECO:0000256" key="1">
    <source>
        <dbReference type="SAM" id="MobiDB-lite"/>
    </source>
</evidence>
<evidence type="ECO:0000313" key="5">
    <source>
        <dbReference type="Proteomes" id="UP001499984"/>
    </source>
</evidence>
<dbReference type="Proteomes" id="UP001499984">
    <property type="component" value="Unassembled WGS sequence"/>
</dbReference>
<dbReference type="EMBL" id="BAAAZY010000011">
    <property type="protein sequence ID" value="GAA4062034.1"/>
    <property type="molecule type" value="Genomic_DNA"/>
</dbReference>
<sequence length="444" mass="48474">MTSPGVDDAVSELRPVTERRLHPVTPLRRAWAPVAVLIGWAVHDPDQAQRQLTRLTTTTLLLALAVLVPAAALYGFLTWWFTHFAVTETDLRIRTGLVFRRTAHIRLERIQAIDVTQPLLARVAGVAKLKLDVIGTDKKDELAFLGEEEARALRAELLARAAGFAPETAHEVGEAPSQRLLRVPPGVLAVSLLLTGATWGTLAAAIVVPTVLWLATESVWTVLATAVPLFGAAGASSVGRFVTEYDWTVGESPDGLRLDHGLLDRAHETVPPGRVQTVRIVEPLLWRRRGWVRVELDVAGSSNSVLLPVAPREVAESVVARVLPGVRVPPHASLSRPPRRAGRCVPLWWRGYGLAVTDAVFAARTGLFRRSLALVPHAKVQSVRLSQGPWERVWGVADVHVDTGANKTVTARLRGAEEAAQLLRGQAERSRTGRKVARPDRWMA</sequence>
<dbReference type="Pfam" id="PF03703">
    <property type="entry name" value="bPH_2"/>
    <property type="match status" value="3"/>
</dbReference>
<comment type="caution">
    <text evidence="4">The sequence shown here is derived from an EMBL/GenBank/DDBJ whole genome shotgun (WGS) entry which is preliminary data.</text>
</comment>
<accession>A0ABP7V8S2</accession>
<gene>
    <name evidence="4" type="ORF">GCM10022233_39610</name>
</gene>